<dbReference type="PROSITE" id="PS51750">
    <property type="entry name" value="BRO_N"/>
    <property type="match status" value="1"/>
</dbReference>
<gene>
    <name evidence="2" type="ORF">NCTC9529_01969</name>
</gene>
<protein>
    <submittedName>
        <fullName evidence="2">Uncharacterized phage-encoded protein</fullName>
    </submittedName>
</protein>
<evidence type="ECO:0000259" key="1">
    <source>
        <dbReference type="PROSITE" id="PS51750"/>
    </source>
</evidence>
<reference evidence="2 3" key="1">
    <citation type="submission" date="2018-06" db="EMBL/GenBank/DDBJ databases">
        <authorList>
            <consortium name="Pathogen Informatics"/>
            <person name="Doyle S."/>
        </authorList>
    </citation>
    <scope>NUCLEOTIDE SEQUENCE [LARGE SCALE GENOMIC DNA]</scope>
    <source>
        <strain evidence="3">NCTC 9529</strain>
    </source>
</reference>
<dbReference type="SMART" id="SM01040">
    <property type="entry name" value="Bro-N"/>
    <property type="match status" value="1"/>
</dbReference>
<dbReference type="Pfam" id="PF02498">
    <property type="entry name" value="Bro-N"/>
    <property type="match status" value="1"/>
</dbReference>
<dbReference type="EMBL" id="UFYH01000001">
    <property type="protein sequence ID" value="STD07389.1"/>
    <property type="molecule type" value="Genomic_DNA"/>
</dbReference>
<evidence type="ECO:0000313" key="3">
    <source>
        <dbReference type="Proteomes" id="UP000254849"/>
    </source>
</evidence>
<dbReference type="PANTHER" id="PTHR36180:SF2">
    <property type="entry name" value="BRO FAMILY PROTEIN"/>
    <property type="match status" value="1"/>
</dbReference>
<proteinExistence type="predicted"/>
<keyword evidence="3" id="KW-1185">Reference proteome</keyword>
<comment type="caution">
    <text evidence="2">The sequence shown here is derived from an EMBL/GenBank/DDBJ whole genome shotgun (WGS) entry which is preliminary data.</text>
</comment>
<sequence length="290" mass="32623">MKSVAKESVQFTIFKFGDSEIRVIDKAGEPWFVAADICRALELGNPTKAIKNLDEDEVALTSIQGLSRGNDQANIVSESGMYTLVLRCRDAVNKGSVPHAFRKWVTAEVLPAIRKHGAYVKPVVAKKDHQSSAAQLTPLRQTAERLIATGFGRIYPDIWKHVHSKFEVKHIHQLTPTQIGEAIEYLNGLEGEFLGKANKQMALPISYPMSYFNQYSHIRELNDHTLSAPWRYPVDNLVPNGDNPNPLGRMLGDLRNMGYEVEAALFQLLSLQHHLESLRQKIGMIERAIR</sequence>
<dbReference type="Proteomes" id="UP000254849">
    <property type="component" value="Unassembled WGS sequence"/>
</dbReference>
<name>A0ABY1W410_9ENTR</name>
<dbReference type="InterPro" id="IPR003497">
    <property type="entry name" value="BRO_N_domain"/>
</dbReference>
<organism evidence="2 3">
    <name type="scientific">Cronobacter universalis NCTC 9529</name>
    <dbReference type="NCBI Taxonomy" id="1074000"/>
    <lineage>
        <taxon>Bacteria</taxon>
        <taxon>Pseudomonadati</taxon>
        <taxon>Pseudomonadota</taxon>
        <taxon>Gammaproteobacteria</taxon>
        <taxon>Enterobacterales</taxon>
        <taxon>Enterobacteriaceae</taxon>
        <taxon>Cronobacter</taxon>
    </lineage>
</organism>
<dbReference type="PANTHER" id="PTHR36180">
    <property type="entry name" value="DNA-BINDING PROTEIN-RELATED-RELATED"/>
    <property type="match status" value="1"/>
</dbReference>
<accession>A0ABY1W410</accession>
<evidence type="ECO:0000313" key="2">
    <source>
        <dbReference type="EMBL" id="STD07389.1"/>
    </source>
</evidence>
<feature type="domain" description="Bro-N" evidence="1">
    <location>
        <begin position="1"/>
        <end position="117"/>
    </location>
</feature>